<dbReference type="EMBL" id="JANVFU010000006">
    <property type="protein sequence ID" value="KAJ3745105.1"/>
    <property type="molecule type" value="Genomic_DNA"/>
</dbReference>
<organism evidence="1 3">
    <name type="scientific">Lentinula detonsa</name>
    <dbReference type="NCBI Taxonomy" id="2804962"/>
    <lineage>
        <taxon>Eukaryota</taxon>
        <taxon>Fungi</taxon>
        <taxon>Dikarya</taxon>
        <taxon>Basidiomycota</taxon>
        <taxon>Agaricomycotina</taxon>
        <taxon>Agaricomycetes</taxon>
        <taxon>Agaricomycetidae</taxon>
        <taxon>Agaricales</taxon>
        <taxon>Marasmiineae</taxon>
        <taxon>Omphalotaceae</taxon>
        <taxon>Lentinula</taxon>
    </lineage>
</organism>
<dbReference type="Proteomes" id="UP001163850">
    <property type="component" value="Unassembled WGS sequence"/>
</dbReference>
<evidence type="ECO:0000313" key="1">
    <source>
        <dbReference type="EMBL" id="KAJ3745105.1"/>
    </source>
</evidence>
<reference evidence="2" key="1">
    <citation type="submission" date="2022-08" db="EMBL/GenBank/DDBJ databases">
        <authorList>
            <consortium name="DOE Joint Genome Institute"/>
            <person name="Min B."/>
            <person name="Riley R."/>
            <person name="Sierra-Patev S."/>
            <person name="Naranjo-Ortiz M."/>
            <person name="Looney B."/>
            <person name="Konkel Z."/>
            <person name="Slot J.C."/>
            <person name="Sakamoto Y."/>
            <person name="Steenwyk J.L."/>
            <person name="Rokas A."/>
            <person name="Carro J."/>
            <person name="Camarero S."/>
            <person name="Ferreira P."/>
            <person name="Molpeceres G."/>
            <person name="Ruiz-Duenas F.J."/>
            <person name="Serrano A."/>
            <person name="Henrissat B."/>
            <person name="Drula E."/>
            <person name="Hughes K.W."/>
            <person name="Mata J.L."/>
            <person name="Ishikawa N.K."/>
            <person name="Vargas-Isla R."/>
            <person name="Ushijima S."/>
            <person name="Smith C.A."/>
            <person name="Ahrendt S."/>
            <person name="Andreopoulos W."/>
            <person name="He G."/>
            <person name="Labutti K."/>
            <person name="Lipzen A."/>
            <person name="Ng V."/>
            <person name="Sandor L."/>
            <person name="Barry K."/>
            <person name="Martinez A.T."/>
            <person name="Xiao Y."/>
            <person name="Gibbons J.G."/>
            <person name="Terashima K."/>
            <person name="Hibbett D.S."/>
            <person name="Grigoriev I.V."/>
        </authorList>
    </citation>
    <scope>NUCLEOTIDE SEQUENCE</scope>
    <source>
        <strain evidence="2">TFB7829</strain>
    </source>
</reference>
<keyword evidence="3" id="KW-1185">Reference proteome</keyword>
<dbReference type="EMBL" id="MU802039">
    <property type="protein sequence ID" value="KAJ3983001.1"/>
    <property type="molecule type" value="Genomic_DNA"/>
</dbReference>
<gene>
    <name evidence="1" type="ORF">DFH05DRAFT_1396933</name>
    <name evidence="2" type="ORF">F5890DRAFT_1414617</name>
</gene>
<protein>
    <submittedName>
        <fullName evidence="1">Uncharacterized protein</fullName>
    </submittedName>
</protein>
<reference evidence="1" key="2">
    <citation type="submission" date="2022-08" db="EMBL/GenBank/DDBJ databases">
        <authorList>
            <consortium name="DOE Joint Genome Institute"/>
            <person name="Min B."/>
            <person name="Sierra-Patev S."/>
            <person name="Naranjo-Ortiz M."/>
            <person name="Looney B."/>
            <person name="Konkel Z."/>
            <person name="Slot J.C."/>
            <person name="Sakamoto Y."/>
            <person name="Steenwyk J.L."/>
            <person name="Rokas A."/>
            <person name="Carro J."/>
            <person name="Camarero S."/>
            <person name="Ferreira P."/>
            <person name="Molpeceres G."/>
            <person name="Ruiz-duenas F.J."/>
            <person name="Serrano A."/>
            <person name="Henrissat B."/>
            <person name="Drula E."/>
            <person name="Hughes K.W."/>
            <person name="Mata J.L."/>
            <person name="Ishikawa N.K."/>
            <person name="Vargas-Isla R."/>
            <person name="Ushijima S."/>
            <person name="Smith C.A."/>
            <person name="Ahrendt S."/>
            <person name="Andreopoulos W."/>
            <person name="He G."/>
            <person name="LaButti K."/>
            <person name="Lipzen A."/>
            <person name="Ng V."/>
            <person name="Riley R."/>
            <person name="Sandor L."/>
            <person name="Barry K."/>
            <person name="Martinez A.T."/>
            <person name="Xiao Y."/>
            <person name="Gibbons J.G."/>
            <person name="Terashima K."/>
            <person name="Hibbett D.S."/>
            <person name="Grigoriev I.V."/>
        </authorList>
    </citation>
    <scope>NUCLEOTIDE SEQUENCE</scope>
    <source>
        <strain evidence="1">TFB7810</strain>
    </source>
</reference>
<dbReference type="Proteomes" id="UP001142393">
    <property type="component" value="Unassembled WGS sequence"/>
</dbReference>
<reference evidence="1 3" key="3">
    <citation type="journal article" date="2023" name="Proc. Natl. Acad. Sci. U.S.A.">
        <title>A global phylogenomic analysis of the shiitake genus Lentinula.</title>
        <authorList>
            <person name="Sierra-Patev S."/>
            <person name="Min B."/>
            <person name="Naranjo-Ortiz M."/>
            <person name="Looney B."/>
            <person name="Konkel Z."/>
            <person name="Slot J.C."/>
            <person name="Sakamoto Y."/>
            <person name="Steenwyk J.L."/>
            <person name="Rokas A."/>
            <person name="Carro J."/>
            <person name="Camarero S."/>
            <person name="Ferreira P."/>
            <person name="Molpeceres G."/>
            <person name="Ruiz-Duenas F.J."/>
            <person name="Serrano A."/>
            <person name="Henrissat B."/>
            <person name="Drula E."/>
            <person name="Hughes K.W."/>
            <person name="Mata J.L."/>
            <person name="Ishikawa N.K."/>
            <person name="Vargas-Isla R."/>
            <person name="Ushijima S."/>
            <person name="Smith C.A."/>
            <person name="Donoghue J."/>
            <person name="Ahrendt S."/>
            <person name="Andreopoulos W."/>
            <person name="He G."/>
            <person name="LaButti K."/>
            <person name="Lipzen A."/>
            <person name="Ng V."/>
            <person name="Riley R."/>
            <person name="Sandor L."/>
            <person name="Barry K."/>
            <person name="Martinez A.T."/>
            <person name="Xiao Y."/>
            <person name="Gibbons J.G."/>
            <person name="Terashima K."/>
            <person name="Grigoriev I.V."/>
            <person name="Hibbett D."/>
        </authorList>
    </citation>
    <scope>NUCLEOTIDE SEQUENCE [LARGE SCALE GENOMIC DNA]</scope>
    <source>
        <strain evidence="1 3">TFB7810</strain>
    </source>
</reference>
<evidence type="ECO:0000313" key="2">
    <source>
        <dbReference type="EMBL" id="KAJ3983001.1"/>
    </source>
</evidence>
<proteinExistence type="predicted"/>
<evidence type="ECO:0000313" key="3">
    <source>
        <dbReference type="Proteomes" id="UP001142393"/>
    </source>
</evidence>
<dbReference type="AlphaFoldDB" id="A0A9W8P1N4"/>
<sequence length="56" mass="6617">KMSKEQRKRAGIKRITAYRIAESLKMKLLASFLKREHNFGPRVFDEALYAVINYND</sequence>
<name>A0A9W8P1N4_9AGAR</name>
<accession>A0AA38PWI6</accession>
<comment type="caution">
    <text evidence="1">The sequence shown here is derived from an EMBL/GenBank/DDBJ whole genome shotgun (WGS) entry which is preliminary data.</text>
</comment>
<feature type="non-terminal residue" evidence="1">
    <location>
        <position position="1"/>
    </location>
</feature>
<accession>A0A9W8P1N4</accession>